<organism evidence="2 3">
    <name type="scientific">Streptomyces endophytica</name>
    <dbReference type="NCBI Taxonomy" id="2991496"/>
    <lineage>
        <taxon>Bacteria</taxon>
        <taxon>Bacillati</taxon>
        <taxon>Actinomycetota</taxon>
        <taxon>Actinomycetes</taxon>
        <taxon>Kitasatosporales</taxon>
        <taxon>Streptomycetaceae</taxon>
        <taxon>Streptomyces</taxon>
    </lineage>
</organism>
<dbReference type="Proteomes" id="UP001164959">
    <property type="component" value="Chromosome"/>
</dbReference>
<keyword evidence="3" id="KW-1185">Reference proteome</keyword>
<gene>
    <name evidence="2" type="ORF">OJ254_03075</name>
</gene>
<protein>
    <submittedName>
        <fullName evidence="2">Uncharacterized protein</fullName>
    </submittedName>
</protein>
<accession>A0ABY6PKD8</accession>
<dbReference type="EMBL" id="CP110636">
    <property type="protein sequence ID" value="UZJ34266.1"/>
    <property type="molecule type" value="Genomic_DNA"/>
</dbReference>
<evidence type="ECO:0000313" key="2">
    <source>
        <dbReference type="EMBL" id="UZJ34266.1"/>
    </source>
</evidence>
<proteinExistence type="predicted"/>
<feature type="compositionally biased region" description="Basic and acidic residues" evidence="1">
    <location>
        <begin position="95"/>
        <end position="105"/>
    </location>
</feature>
<dbReference type="RefSeq" id="WP_265365387.1">
    <property type="nucleotide sequence ID" value="NZ_CP110636.1"/>
</dbReference>
<feature type="region of interest" description="Disordered" evidence="1">
    <location>
        <begin position="78"/>
        <end position="105"/>
    </location>
</feature>
<reference evidence="2" key="1">
    <citation type="submission" date="2022-11" db="EMBL/GenBank/DDBJ databases">
        <title>Identification and genomic analyses of a novel endophytic actinobacterium Streptomyces endophytica sp. nov. with potential for biocontrol of Yam anthracnose.</title>
        <authorList>
            <person name="Huang X."/>
        </authorList>
    </citation>
    <scope>NUCLEOTIDE SEQUENCE</scope>
    <source>
        <strain evidence="2">HNM0140</strain>
    </source>
</reference>
<sequence>MRMEVVDRDVPEGAHPLADLAQVVQHLLPYGHRGRAVHQQPEPGRAAVHPAQYRDDHLGVRGEFGGGPLVQLAADRRGRRAVPLDRPQGALQRQESGERGGDRDRDLAEAVVVRVGAVLVPGGQQLRDAAPGRLPEGGGGRGPVGCRVRGAVALGRCSLRARQTR</sequence>
<name>A0ABY6PKD8_9ACTN</name>
<evidence type="ECO:0000313" key="3">
    <source>
        <dbReference type="Proteomes" id="UP001164959"/>
    </source>
</evidence>
<evidence type="ECO:0000256" key="1">
    <source>
        <dbReference type="SAM" id="MobiDB-lite"/>
    </source>
</evidence>